<evidence type="ECO:0000313" key="4">
    <source>
        <dbReference type="WBParaSite" id="HPBE_0000900001-mRNA-1"/>
    </source>
</evidence>
<dbReference type="SMART" id="SM00384">
    <property type="entry name" value="AT_hook"/>
    <property type="match status" value="4"/>
</dbReference>
<evidence type="ECO:0000313" key="3">
    <source>
        <dbReference type="Proteomes" id="UP000050761"/>
    </source>
</evidence>
<dbReference type="WBParaSite" id="HPBE_0000900001-mRNA-1">
    <property type="protein sequence ID" value="HPBE_0000900001-mRNA-1"/>
    <property type="gene ID" value="HPBE_0000900001"/>
</dbReference>
<dbReference type="EMBL" id="UZAH01026312">
    <property type="protein sequence ID" value="VDO78717.1"/>
    <property type="molecule type" value="Genomic_DNA"/>
</dbReference>
<organism evidence="2">
    <name type="scientific">Heligmosomoides polygyrus</name>
    <name type="common">Parasitic roundworm</name>
    <dbReference type="NCBI Taxonomy" id="6339"/>
    <lineage>
        <taxon>Eukaryota</taxon>
        <taxon>Metazoa</taxon>
        <taxon>Ecdysozoa</taxon>
        <taxon>Nematoda</taxon>
        <taxon>Chromadorea</taxon>
        <taxon>Rhabditida</taxon>
        <taxon>Rhabditina</taxon>
        <taxon>Rhabditomorpha</taxon>
        <taxon>Strongyloidea</taxon>
        <taxon>Heligmosomidae</taxon>
        <taxon>Heligmosomoides</taxon>
    </lineage>
</organism>
<dbReference type="Proteomes" id="UP000050761">
    <property type="component" value="Unassembled WGS sequence"/>
</dbReference>
<dbReference type="InterPro" id="IPR017956">
    <property type="entry name" value="AT_hook_DNA-bd_motif"/>
</dbReference>
<feature type="compositionally biased region" description="Basic and acidic residues" evidence="1">
    <location>
        <begin position="148"/>
        <end position="158"/>
    </location>
</feature>
<evidence type="ECO:0000313" key="2">
    <source>
        <dbReference type="EMBL" id="VDO78717.1"/>
    </source>
</evidence>
<dbReference type="AlphaFoldDB" id="A0A3P7Z4G2"/>
<feature type="region of interest" description="Disordered" evidence="1">
    <location>
        <begin position="23"/>
        <end position="227"/>
    </location>
</feature>
<accession>A0A3P7Z4G2</accession>
<proteinExistence type="predicted"/>
<evidence type="ECO:0000256" key="1">
    <source>
        <dbReference type="SAM" id="MobiDB-lite"/>
    </source>
</evidence>
<dbReference type="OrthoDB" id="5850461at2759"/>
<reference evidence="4" key="2">
    <citation type="submission" date="2019-09" db="UniProtKB">
        <authorList>
            <consortium name="WormBaseParasite"/>
        </authorList>
    </citation>
    <scope>IDENTIFICATION</scope>
</reference>
<dbReference type="PRINTS" id="PR00929">
    <property type="entry name" value="ATHOOK"/>
</dbReference>
<protein>
    <submittedName>
        <fullName evidence="4">Mortality factor 4-like protein 2</fullName>
    </submittedName>
</protein>
<feature type="compositionally biased region" description="Polar residues" evidence="1">
    <location>
        <begin position="23"/>
        <end position="34"/>
    </location>
</feature>
<dbReference type="Pfam" id="PF02178">
    <property type="entry name" value="AT_hook"/>
    <property type="match status" value="4"/>
</dbReference>
<feature type="compositionally biased region" description="Polar residues" evidence="1">
    <location>
        <begin position="159"/>
        <end position="189"/>
    </location>
</feature>
<feature type="compositionally biased region" description="Basic residues" evidence="1">
    <location>
        <begin position="137"/>
        <end position="147"/>
    </location>
</feature>
<reference evidence="2 3" key="1">
    <citation type="submission" date="2018-11" db="EMBL/GenBank/DDBJ databases">
        <authorList>
            <consortium name="Pathogen Informatics"/>
        </authorList>
    </citation>
    <scope>NUCLEOTIDE SEQUENCE [LARGE SCALE GENOMIC DNA]</scope>
</reference>
<name>A0A3P7Z4G2_HELPZ</name>
<feature type="compositionally biased region" description="Basic and acidic residues" evidence="1">
    <location>
        <begin position="205"/>
        <end position="222"/>
    </location>
</feature>
<gene>
    <name evidence="2" type="ORF">HPBE_LOCUS9001</name>
</gene>
<sequence length="368" mass="40939">MSSEENTAAGTAVERSCDAVTHFSSANEKATDASSVAPVKKRGRPPKSKSAPKAVDPKRETVSPPLSPSSEKRGRPSTWAYAEYSDGSEYDSDADEKRMVRKKRKTKPVATPGSGKRRGRPPKNRDATSAPEVKKTSTGKRGRPPKKRALETNAEEKSGTQNNGTLRKSCSPSGNESDYTSGHNTSESKNAGAVISEKRRRGRPRKSEILDQGDRNDADSHTGRYTVPLPVPESWPLVSNRDEIMKELSEMYANVKDEKVGEFHNQIKAFVFALHWLKLEYHCCCLVILIDMLCSVMASCDRRRSSQPQSSHELRIVLEFHLLSNFGRELRNLWLLFYAEDEDLVCAVLARCDLLPPTRKAPKIAVLL</sequence>
<dbReference type="GO" id="GO:0003677">
    <property type="term" value="F:DNA binding"/>
    <property type="evidence" value="ECO:0007669"/>
    <property type="project" value="InterPro"/>
</dbReference>
<keyword evidence="3" id="KW-1185">Reference proteome</keyword>